<evidence type="ECO:0000313" key="2">
    <source>
        <dbReference type="EMBL" id="KAG7552625.1"/>
    </source>
</evidence>
<keyword evidence="1" id="KW-0472">Membrane</keyword>
<dbReference type="AlphaFoldDB" id="A0A8T1Z1A8"/>
<evidence type="ECO:0000313" key="3">
    <source>
        <dbReference type="Proteomes" id="UP000694240"/>
    </source>
</evidence>
<sequence>MEAHTKPHVEGEWSTGFCDCFSDCTNCCITCWCPCITFGQIAEIVDRGTTTCGMAGALYSLLYILTGCGGCIYSCLYRQRIRAQYNISGNNCVDCLKHSCWCCCCCEICSLTQLYRELKHRGYNMNLGWAGNVEKQKNQEGAAMGAPVSQGGMTR</sequence>
<reference evidence="2 3" key="1">
    <citation type="submission" date="2020-12" db="EMBL/GenBank/DDBJ databases">
        <title>Concerted genomic and epigenomic changes stabilize Arabidopsis allopolyploids.</title>
        <authorList>
            <person name="Chen Z."/>
        </authorList>
    </citation>
    <scope>NUCLEOTIDE SEQUENCE [LARGE SCALE GENOMIC DNA]</scope>
    <source>
        <strain evidence="2">Allo738</strain>
        <tissue evidence="2">Leaf</tissue>
    </source>
</reference>
<accession>A0A8T1Z1A8</accession>
<evidence type="ECO:0000256" key="1">
    <source>
        <dbReference type="SAM" id="Phobius"/>
    </source>
</evidence>
<dbReference type="PANTHER" id="PTHR15907">
    <property type="entry name" value="DUF614 FAMILY PROTEIN-RELATED"/>
    <property type="match status" value="1"/>
</dbReference>
<protein>
    <submittedName>
        <fullName evidence="2">PLAC8 motif-containing protein</fullName>
    </submittedName>
</protein>
<feature type="transmembrane region" description="Helical" evidence="1">
    <location>
        <begin position="57"/>
        <end position="76"/>
    </location>
</feature>
<dbReference type="Pfam" id="PF04749">
    <property type="entry name" value="PLAC8"/>
    <property type="match status" value="1"/>
</dbReference>
<keyword evidence="1" id="KW-1133">Transmembrane helix</keyword>
<dbReference type="Proteomes" id="UP000694240">
    <property type="component" value="Chromosome 11"/>
</dbReference>
<organism evidence="2 3">
    <name type="scientific">Arabidopsis thaliana x Arabidopsis arenosa</name>
    <dbReference type="NCBI Taxonomy" id="1240361"/>
    <lineage>
        <taxon>Eukaryota</taxon>
        <taxon>Viridiplantae</taxon>
        <taxon>Streptophyta</taxon>
        <taxon>Embryophyta</taxon>
        <taxon>Tracheophyta</taxon>
        <taxon>Spermatophyta</taxon>
        <taxon>Magnoliopsida</taxon>
        <taxon>eudicotyledons</taxon>
        <taxon>Gunneridae</taxon>
        <taxon>Pentapetalae</taxon>
        <taxon>rosids</taxon>
        <taxon>malvids</taxon>
        <taxon>Brassicales</taxon>
        <taxon>Brassicaceae</taxon>
        <taxon>Camelineae</taxon>
        <taxon>Arabidopsis</taxon>
    </lineage>
</organism>
<dbReference type="NCBIfam" id="TIGR01571">
    <property type="entry name" value="A_thal_Cys_rich"/>
    <property type="match status" value="1"/>
</dbReference>
<gene>
    <name evidence="2" type="ORF">ISN45_Aa06g032230</name>
</gene>
<dbReference type="EMBL" id="JAEFBK010000011">
    <property type="protein sequence ID" value="KAG7552625.1"/>
    <property type="molecule type" value="Genomic_DNA"/>
</dbReference>
<comment type="caution">
    <text evidence="2">The sequence shown here is derived from an EMBL/GenBank/DDBJ whole genome shotgun (WGS) entry which is preliminary data.</text>
</comment>
<proteinExistence type="predicted"/>
<name>A0A8T1Z1A8_9BRAS</name>
<keyword evidence="1" id="KW-0812">Transmembrane</keyword>
<keyword evidence="3" id="KW-1185">Reference proteome</keyword>
<dbReference type="InterPro" id="IPR006461">
    <property type="entry name" value="PLAC_motif_containing"/>
</dbReference>